<keyword evidence="2" id="KW-1185">Reference proteome</keyword>
<dbReference type="RefSeq" id="WP_205052020.1">
    <property type="nucleotide sequence ID" value="NZ_JAFBDH010000005.1"/>
</dbReference>
<accession>A0ABS2MKF6</accession>
<reference evidence="1 2" key="1">
    <citation type="submission" date="2021-01" db="EMBL/GenBank/DDBJ databases">
        <title>Genomic Encyclopedia of Type Strains, Phase IV (KMG-IV): sequencing the most valuable type-strain genomes for metagenomic binning, comparative biology and taxonomic classification.</title>
        <authorList>
            <person name="Goeker M."/>
        </authorList>
    </citation>
    <scope>NUCLEOTIDE SEQUENCE [LARGE SCALE GENOMIC DNA]</scope>
    <source>
        <strain evidence="1 2">DSM 21461</strain>
    </source>
</reference>
<gene>
    <name evidence="1" type="ORF">JOD41_001234</name>
</gene>
<proteinExistence type="predicted"/>
<name>A0ABS2MKF6_9FIRM</name>
<comment type="caution">
    <text evidence="1">The sequence shown here is derived from an EMBL/GenBank/DDBJ whole genome shotgun (WGS) entry which is preliminary data.</text>
</comment>
<evidence type="ECO:0000313" key="1">
    <source>
        <dbReference type="EMBL" id="MBM7550497.1"/>
    </source>
</evidence>
<dbReference type="EMBL" id="JAFBDH010000005">
    <property type="protein sequence ID" value="MBM7550497.1"/>
    <property type="molecule type" value="Genomic_DNA"/>
</dbReference>
<dbReference type="Proteomes" id="UP000720595">
    <property type="component" value="Unassembled WGS sequence"/>
</dbReference>
<protein>
    <submittedName>
        <fullName evidence="1">Uncharacterized protein</fullName>
    </submittedName>
</protein>
<organism evidence="1 2">
    <name type="scientific">Peptoniphilus gorbachii</name>
    <dbReference type="NCBI Taxonomy" id="411567"/>
    <lineage>
        <taxon>Bacteria</taxon>
        <taxon>Bacillati</taxon>
        <taxon>Bacillota</taxon>
        <taxon>Tissierellia</taxon>
        <taxon>Tissierellales</taxon>
        <taxon>Peptoniphilaceae</taxon>
        <taxon>Peptoniphilus</taxon>
    </lineage>
</organism>
<evidence type="ECO:0000313" key="2">
    <source>
        <dbReference type="Proteomes" id="UP000720595"/>
    </source>
</evidence>
<sequence length="222" mass="26607">MDISFDLNSIIGALLAASIPIYVSYKQIKGQRALEKEMFFRQEKIKYINFLIGEGQLLNHELYYLTEELSRVFKEGVSEHSIKNFKESLRLKRYNELRNFGRSIVGYSFDEDEVDIMNEMEINKLSELFVSNFTVLNIFFNSLFDFWDFDNLKSEKNLTRYYDLSGQAYKLMRIVETIVFRLEQLNAYNLNKMTYYSDNEYYMEKIKQKIIRNIIEDKKNYG</sequence>